<dbReference type="Pfam" id="PF07728">
    <property type="entry name" value="AAA_5"/>
    <property type="match status" value="1"/>
</dbReference>
<dbReference type="SUPFAM" id="SSF52540">
    <property type="entry name" value="P-loop containing nucleoside triphosphate hydrolases"/>
    <property type="match status" value="1"/>
</dbReference>
<dbReference type="Gene3D" id="3.40.50.300">
    <property type="entry name" value="P-loop containing nucleotide triphosphate hydrolases"/>
    <property type="match status" value="1"/>
</dbReference>
<evidence type="ECO:0000256" key="1">
    <source>
        <dbReference type="SAM" id="MobiDB-lite"/>
    </source>
</evidence>
<feature type="region of interest" description="Disordered" evidence="1">
    <location>
        <begin position="1"/>
        <end position="57"/>
    </location>
</feature>
<dbReference type="InterPro" id="IPR027417">
    <property type="entry name" value="P-loop_NTPase"/>
</dbReference>
<accession>I4FPT1</accession>
<dbReference type="InterPro" id="IPR003593">
    <property type="entry name" value="AAA+_ATPase"/>
</dbReference>
<evidence type="ECO:0000313" key="4">
    <source>
        <dbReference type="Proteomes" id="UP000003172"/>
    </source>
</evidence>
<feature type="compositionally biased region" description="Basic and acidic residues" evidence="1">
    <location>
        <begin position="34"/>
        <end position="57"/>
    </location>
</feature>
<comment type="caution">
    <text evidence="3">The sequence shown here is derived from an EMBL/GenBank/DDBJ whole genome shotgun (WGS) entry which is preliminary data.</text>
</comment>
<proteinExistence type="predicted"/>
<gene>
    <name evidence="3" type="ORF">MICAB_360012</name>
</gene>
<sequence length="380" mass="42380">MVEETKSVHWQPFNGRGEQLSETLNLPSPPPWRNFDRPIPAKDTERRSNLLKLVESEKTDRDRGEKFRLSEIADNKADLSEIADNKADLSEIADNETNSQNAQLQEAIDLVIAGVNSALCLRRPLLVTGRPGSGKTSLAYALAYQLRLGPVLKWSITARTTLQDGLYRYDAIARLQEPDPDGKQDIGSYITLGALGTAFLPSALPRVLLIDEIDKSDINLPNDLLNLFEEGEYEIPELKRWTEKNRGKTVSVFTGDKNLPPVELNSGIVGCNAFPIVVMTSNGERDFPPAFKRRCIRINMPNPGINNLISIVKSHMGDEYFNKSSDRIGQLITDFLDRKDLATDQLLNVVYMLTDGAESTLVRKSLTELLLKSLNDTEGL</sequence>
<protein>
    <submittedName>
        <fullName evidence="3">ATPase associated with various cellular activities, AAA_5</fullName>
    </submittedName>
</protein>
<dbReference type="HOGENOM" id="CLU_051820_2_0_3"/>
<dbReference type="Proteomes" id="UP000003172">
    <property type="component" value="Unassembled WGS sequence"/>
</dbReference>
<feature type="domain" description="AAA+ ATPase" evidence="2">
    <location>
        <begin position="121"/>
        <end position="304"/>
    </location>
</feature>
<dbReference type="EMBL" id="CAII01000290">
    <property type="protein sequence ID" value="CCH97656.1"/>
    <property type="molecule type" value="Genomic_DNA"/>
</dbReference>
<dbReference type="SMART" id="SM00382">
    <property type="entry name" value="AAA"/>
    <property type="match status" value="1"/>
</dbReference>
<reference evidence="3 4" key="1">
    <citation type="submission" date="2012-04" db="EMBL/GenBank/DDBJ databases">
        <authorList>
            <person name="Genoscope - CEA"/>
        </authorList>
    </citation>
    <scope>NUCLEOTIDE SEQUENCE [LARGE SCALE GENOMIC DNA]</scope>
    <source>
        <strain evidence="3 4">9717</strain>
    </source>
</reference>
<dbReference type="InterPro" id="IPR011704">
    <property type="entry name" value="ATPase_dyneun-rel_AAA"/>
</dbReference>
<dbReference type="GO" id="GO:0016887">
    <property type="term" value="F:ATP hydrolysis activity"/>
    <property type="evidence" value="ECO:0007669"/>
    <property type="project" value="InterPro"/>
</dbReference>
<evidence type="ECO:0000313" key="3">
    <source>
        <dbReference type="EMBL" id="CCH97656.1"/>
    </source>
</evidence>
<evidence type="ECO:0000259" key="2">
    <source>
        <dbReference type="SMART" id="SM00382"/>
    </source>
</evidence>
<dbReference type="RefSeq" id="WP_002756924.1">
    <property type="nucleotide sequence ID" value="NZ_HE972660.1"/>
</dbReference>
<organism evidence="3 4">
    <name type="scientific">Microcystis aeruginosa PCC 9717</name>
    <dbReference type="NCBI Taxonomy" id="1160286"/>
    <lineage>
        <taxon>Bacteria</taxon>
        <taxon>Bacillati</taxon>
        <taxon>Cyanobacteriota</taxon>
        <taxon>Cyanophyceae</taxon>
        <taxon>Oscillatoriophycideae</taxon>
        <taxon>Chroococcales</taxon>
        <taxon>Microcystaceae</taxon>
        <taxon>Microcystis</taxon>
    </lineage>
</organism>
<dbReference type="AlphaFoldDB" id="I4FPT1"/>
<name>I4FPT1_MICAE</name>
<dbReference type="CDD" id="cd00009">
    <property type="entry name" value="AAA"/>
    <property type="match status" value="1"/>
</dbReference>
<dbReference type="GO" id="GO:0005524">
    <property type="term" value="F:ATP binding"/>
    <property type="evidence" value="ECO:0007669"/>
    <property type="project" value="InterPro"/>
</dbReference>